<dbReference type="Proteomes" id="UP000054937">
    <property type="component" value="Unassembled WGS sequence"/>
</dbReference>
<organism evidence="1 2">
    <name type="scientific">Pseudocohnilembus persalinus</name>
    <name type="common">Ciliate</name>
    <dbReference type="NCBI Taxonomy" id="266149"/>
    <lineage>
        <taxon>Eukaryota</taxon>
        <taxon>Sar</taxon>
        <taxon>Alveolata</taxon>
        <taxon>Ciliophora</taxon>
        <taxon>Intramacronucleata</taxon>
        <taxon>Oligohymenophorea</taxon>
        <taxon>Scuticociliatia</taxon>
        <taxon>Philasterida</taxon>
        <taxon>Pseudocohnilembidae</taxon>
        <taxon>Pseudocohnilembus</taxon>
    </lineage>
</organism>
<keyword evidence="2" id="KW-1185">Reference proteome</keyword>
<proteinExistence type="predicted"/>
<dbReference type="InParanoid" id="A0A0V0QH60"/>
<reference evidence="1 2" key="1">
    <citation type="journal article" date="2015" name="Sci. Rep.">
        <title>Genome of the facultative scuticociliatosis pathogen Pseudocohnilembus persalinus provides insight into its virulence through horizontal gene transfer.</title>
        <authorList>
            <person name="Xiong J."/>
            <person name="Wang G."/>
            <person name="Cheng J."/>
            <person name="Tian M."/>
            <person name="Pan X."/>
            <person name="Warren A."/>
            <person name="Jiang C."/>
            <person name="Yuan D."/>
            <person name="Miao W."/>
        </authorList>
    </citation>
    <scope>NUCLEOTIDE SEQUENCE [LARGE SCALE GENOMIC DNA]</scope>
    <source>
        <strain evidence="1">36N120E</strain>
    </source>
</reference>
<dbReference type="AlphaFoldDB" id="A0A0V0QH60"/>
<comment type="caution">
    <text evidence="1">The sequence shown here is derived from an EMBL/GenBank/DDBJ whole genome shotgun (WGS) entry which is preliminary data.</text>
</comment>
<protein>
    <submittedName>
        <fullName evidence="1">Uncharacterized protein</fullName>
    </submittedName>
</protein>
<evidence type="ECO:0000313" key="2">
    <source>
        <dbReference type="Proteomes" id="UP000054937"/>
    </source>
</evidence>
<evidence type="ECO:0000313" key="1">
    <source>
        <dbReference type="EMBL" id="KRX01496.1"/>
    </source>
</evidence>
<name>A0A0V0QH60_PSEPJ</name>
<gene>
    <name evidence="1" type="ORF">PPERSA_01399</name>
</gene>
<accession>A0A0V0QH60</accession>
<dbReference type="EMBL" id="LDAU01000170">
    <property type="protein sequence ID" value="KRX01496.1"/>
    <property type="molecule type" value="Genomic_DNA"/>
</dbReference>
<sequence>MAVNQQEKKYLYLNQIIQEIKSIYSQEQIDYEKKEIDKILKNKQNFLFDLYIQGHMISFLNQNIKKDQECLKQFKKISSIEDLKWGKLNLEDYQPIQVLNESLNKIIQEHLKNVA</sequence>